<dbReference type="Pfam" id="PF00151">
    <property type="entry name" value="Lipase"/>
    <property type="match status" value="1"/>
</dbReference>
<dbReference type="Gene3D" id="3.40.50.1820">
    <property type="entry name" value="alpha/beta hydrolase"/>
    <property type="match status" value="1"/>
</dbReference>
<keyword evidence="7" id="KW-1185">Reference proteome</keyword>
<keyword evidence="3" id="KW-0964">Secreted</keyword>
<dbReference type="PANTHER" id="PTHR11610:SF178">
    <property type="entry name" value="LIPASE MEMBER H-A-LIKE PROTEIN"/>
    <property type="match status" value="1"/>
</dbReference>
<dbReference type="OMA" id="WLPCETE"/>
<feature type="domain" description="Lipase" evidence="5">
    <location>
        <begin position="6"/>
        <end position="215"/>
    </location>
</feature>
<dbReference type="InterPro" id="IPR013818">
    <property type="entry name" value="Lipase"/>
</dbReference>
<dbReference type="RefSeq" id="XP_794147.1">
    <property type="nucleotide sequence ID" value="XM_789054.3"/>
</dbReference>
<dbReference type="InParanoid" id="A0A7M7RI82"/>
<organism evidence="6 7">
    <name type="scientific">Strongylocentrotus purpuratus</name>
    <name type="common">Purple sea urchin</name>
    <dbReference type="NCBI Taxonomy" id="7668"/>
    <lineage>
        <taxon>Eukaryota</taxon>
        <taxon>Metazoa</taxon>
        <taxon>Echinodermata</taxon>
        <taxon>Eleutherozoa</taxon>
        <taxon>Echinozoa</taxon>
        <taxon>Echinoidea</taxon>
        <taxon>Euechinoidea</taxon>
        <taxon>Echinacea</taxon>
        <taxon>Camarodonta</taxon>
        <taxon>Echinidea</taxon>
        <taxon>Strongylocentrotidae</taxon>
        <taxon>Strongylocentrotus</taxon>
    </lineage>
</organism>
<dbReference type="OrthoDB" id="199913at2759"/>
<dbReference type="InterPro" id="IPR029058">
    <property type="entry name" value="AB_hydrolase_fold"/>
</dbReference>
<dbReference type="GeneID" id="589413"/>
<dbReference type="GO" id="GO:0016042">
    <property type="term" value="P:lipid catabolic process"/>
    <property type="evidence" value="ECO:0000318"/>
    <property type="project" value="GO_Central"/>
</dbReference>
<dbReference type="EnsemblMetazoa" id="XM_789054">
    <property type="protein sequence ID" value="XP_794147"/>
    <property type="gene ID" value="LOC589413"/>
</dbReference>
<dbReference type="GO" id="GO:0016298">
    <property type="term" value="F:lipase activity"/>
    <property type="evidence" value="ECO:0000318"/>
    <property type="project" value="GO_Central"/>
</dbReference>
<evidence type="ECO:0000259" key="5">
    <source>
        <dbReference type="Pfam" id="PF00151"/>
    </source>
</evidence>
<reference evidence="7" key="1">
    <citation type="submission" date="2015-02" db="EMBL/GenBank/DDBJ databases">
        <title>Genome sequencing for Strongylocentrotus purpuratus.</title>
        <authorList>
            <person name="Murali S."/>
            <person name="Liu Y."/>
            <person name="Vee V."/>
            <person name="English A."/>
            <person name="Wang M."/>
            <person name="Skinner E."/>
            <person name="Han Y."/>
            <person name="Muzny D.M."/>
            <person name="Worley K.C."/>
            <person name="Gibbs R.A."/>
        </authorList>
    </citation>
    <scope>NUCLEOTIDE SEQUENCE</scope>
</reference>
<dbReference type="InterPro" id="IPR000734">
    <property type="entry name" value="TAG_lipase"/>
</dbReference>
<protein>
    <recommendedName>
        <fullName evidence="5">Lipase domain-containing protein</fullName>
    </recommendedName>
</protein>
<dbReference type="Proteomes" id="UP000007110">
    <property type="component" value="Unassembled WGS sequence"/>
</dbReference>
<dbReference type="PANTHER" id="PTHR11610">
    <property type="entry name" value="LIPASE"/>
    <property type="match status" value="1"/>
</dbReference>
<proteinExistence type="inferred from homology"/>
<accession>A0A7M7RI82</accession>
<dbReference type="KEGG" id="spu:589413"/>
<comment type="similarity">
    <text evidence="2 4">Belongs to the AB hydrolase superfamily. Lipase family.</text>
</comment>
<evidence type="ECO:0000256" key="1">
    <source>
        <dbReference type="ARBA" id="ARBA00004613"/>
    </source>
</evidence>
<evidence type="ECO:0000313" key="6">
    <source>
        <dbReference type="EnsemblMetazoa" id="XP_794147"/>
    </source>
</evidence>
<evidence type="ECO:0000256" key="2">
    <source>
        <dbReference type="ARBA" id="ARBA00010701"/>
    </source>
</evidence>
<dbReference type="PRINTS" id="PR00821">
    <property type="entry name" value="TAGLIPASE"/>
</dbReference>
<sequence>MAKPLWMNLRKALVDRDEPRNVICVDWSPGASSKWYPNPRDNTRVVGRIIGKMIEQLVDNKGAWFEDMHIIGHSLGAHIAGYAGEALGGRVGRVTGLDPAGPLFGGTDNQCKLDRSDAMFVDVIHTDGDMLLFGGAGLMEECGDHDWYPFGGKDQPGCPFFDAGCDHMMAVEYFTESVLNIKFPATKWALTVKNLFKYPWDCAVEGDCPEMGFNDHDDPKYWGGDFQMETSL</sequence>
<evidence type="ECO:0000256" key="4">
    <source>
        <dbReference type="RuleBase" id="RU004262"/>
    </source>
</evidence>
<dbReference type="GO" id="GO:0005615">
    <property type="term" value="C:extracellular space"/>
    <property type="evidence" value="ECO:0000318"/>
    <property type="project" value="GO_Central"/>
</dbReference>
<comment type="subcellular location">
    <subcellularLocation>
        <location evidence="1">Secreted</location>
    </subcellularLocation>
</comment>
<dbReference type="SUPFAM" id="SSF53474">
    <property type="entry name" value="alpha/beta-Hydrolases"/>
    <property type="match status" value="1"/>
</dbReference>
<evidence type="ECO:0000313" key="7">
    <source>
        <dbReference type="Proteomes" id="UP000007110"/>
    </source>
</evidence>
<reference evidence="6" key="2">
    <citation type="submission" date="2021-01" db="UniProtKB">
        <authorList>
            <consortium name="EnsemblMetazoa"/>
        </authorList>
    </citation>
    <scope>IDENTIFICATION</scope>
</reference>
<name>A0A7M7RI82_STRPU</name>
<dbReference type="AlphaFoldDB" id="A0A7M7RI82"/>
<evidence type="ECO:0000256" key="3">
    <source>
        <dbReference type="ARBA" id="ARBA00022525"/>
    </source>
</evidence>